<dbReference type="Gene3D" id="3.40.1090.10">
    <property type="entry name" value="Cytosolic phospholipase A2 catalytic domain"/>
    <property type="match status" value="2"/>
</dbReference>
<dbReference type="Proteomes" id="UP000095247">
    <property type="component" value="Unassembled WGS sequence"/>
</dbReference>
<organism evidence="7 8">
    <name type="scientific">Brachyspira hampsonii</name>
    <dbReference type="NCBI Taxonomy" id="1287055"/>
    <lineage>
        <taxon>Bacteria</taxon>
        <taxon>Pseudomonadati</taxon>
        <taxon>Spirochaetota</taxon>
        <taxon>Spirochaetia</taxon>
        <taxon>Brachyspirales</taxon>
        <taxon>Brachyspiraceae</taxon>
        <taxon>Brachyspira</taxon>
    </lineage>
</organism>
<dbReference type="PROSITE" id="PS51635">
    <property type="entry name" value="PNPLA"/>
    <property type="match status" value="1"/>
</dbReference>
<gene>
    <name evidence="7" type="ORF">BFL38_13425</name>
</gene>
<evidence type="ECO:0000313" key="8">
    <source>
        <dbReference type="Proteomes" id="UP000095247"/>
    </source>
</evidence>
<evidence type="ECO:0000256" key="5">
    <source>
        <dbReference type="SAM" id="Coils"/>
    </source>
</evidence>
<evidence type="ECO:0000256" key="3">
    <source>
        <dbReference type="ARBA" id="ARBA00023098"/>
    </source>
</evidence>
<evidence type="ECO:0000313" key="7">
    <source>
        <dbReference type="EMBL" id="OEJ15298.1"/>
    </source>
</evidence>
<comment type="caution">
    <text evidence="7">The sequence shown here is derived from an EMBL/GenBank/DDBJ whole genome shotgun (WGS) entry which is preliminary data.</text>
</comment>
<protein>
    <submittedName>
        <fullName evidence="7">Phospholipase</fullName>
    </submittedName>
</protein>
<feature type="short sequence motif" description="GXGXXG" evidence="4">
    <location>
        <begin position="10"/>
        <end position="15"/>
    </location>
</feature>
<dbReference type="RefSeq" id="WP_069725852.1">
    <property type="nucleotide sequence ID" value="NZ_MDCO01000006.1"/>
</dbReference>
<keyword evidence="5" id="KW-0175">Coiled coil</keyword>
<dbReference type="SUPFAM" id="SSF52151">
    <property type="entry name" value="FabD/lysophospholipase-like"/>
    <property type="match status" value="1"/>
</dbReference>
<sequence length="336" mass="37279">MDKLGLVLDGGGGKGAYQIGVWKYLKEVGLDRNIKAVSGASVGALNACLFALDNHNLAEKIWTREIKDKILSIDIESTIKGFGKYGAMLMTNPAVAAFVGILASTGVLSRDGLVSIINKHIDLNYISNMDFPIYCACTHIPSFNAHYFKLNGRSEKDMIDILLASSAIPILFPVEKVDSEVYLDGGIKDNSPLTPLYDEGCTDIMVIHLKADEIIKDRRDSSATIYEICPQEDLGNLINGTLDFSPEGAYRRIEQGYNDAKEVLEAAVEIAKAQAGIIRDLDIMKSHEKAFKQNRKQALEERQKLKANLNSTMESFINIEEAKKNYLKEQKRKNIE</sequence>
<dbReference type="GO" id="GO:0016787">
    <property type="term" value="F:hydrolase activity"/>
    <property type="evidence" value="ECO:0007669"/>
    <property type="project" value="UniProtKB-UniRule"/>
</dbReference>
<name>A0A1E5NGK7_9SPIR</name>
<evidence type="ECO:0000259" key="6">
    <source>
        <dbReference type="PROSITE" id="PS51635"/>
    </source>
</evidence>
<dbReference type="InterPro" id="IPR016035">
    <property type="entry name" value="Acyl_Trfase/lysoPLipase"/>
</dbReference>
<accession>A0A1E5NGK7</accession>
<evidence type="ECO:0000256" key="1">
    <source>
        <dbReference type="ARBA" id="ARBA00022801"/>
    </source>
</evidence>
<feature type="coiled-coil region" evidence="5">
    <location>
        <begin position="288"/>
        <end position="315"/>
    </location>
</feature>
<keyword evidence="2 4" id="KW-0442">Lipid degradation</keyword>
<feature type="short sequence motif" description="DGA/G" evidence="4">
    <location>
        <begin position="184"/>
        <end position="186"/>
    </location>
</feature>
<dbReference type="InterPro" id="IPR050301">
    <property type="entry name" value="NTE"/>
</dbReference>
<feature type="active site" description="Proton acceptor" evidence="4">
    <location>
        <position position="184"/>
    </location>
</feature>
<dbReference type="PANTHER" id="PTHR14226:SF57">
    <property type="entry name" value="BLR7027 PROTEIN"/>
    <property type="match status" value="1"/>
</dbReference>
<dbReference type="AlphaFoldDB" id="A0A1E5NGK7"/>
<keyword evidence="1 4" id="KW-0378">Hydrolase</keyword>
<feature type="active site" description="Nucleophile" evidence="4">
    <location>
        <position position="41"/>
    </location>
</feature>
<feature type="domain" description="PNPLA" evidence="6">
    <location>
        <begin position="6"/>
        <end position="197"/>
    </location>
</feature>
<dbReference type="PANTHER" id="PTHR14226">
    <property type="entry name" value="NEUROPATHY TARGET ESTERASE/SWISS CHEESE D.MELANOGASTER"/>
    <property type="match status" value="1"/>
</dbReference>
<keyword evidence="3 4" id="KW-0443">Lipid metabolism</keyword>
<dbReference type="InterPro" id="IPR002641">
    <property type="entry name" value="PNPLA_dom"/>
</dbReference>
<feature type="short sequence motif" description="GXSXG" evidence="4">
    <location>
        <begin position="39"/>
        <end position="43"/>
    </location>
</feature>
<evidence type="ECO:0000256" key="4">
    <source>
        <dbReference type="PROSITE-ProRule" id="PRU01161"/>
    </source>
</evidence>
<evidence type="ECO:0000256" key="2">
    <source>
        <dbReference type="ARBA" id="ARBA00022963"/>
    </source>
</evidence>
<proteinExistence type="predicted"/>
<reference evidence="7 8" key="1">
    <citation type="submission" date="2016-08" db="EMBL/GenBank/DDBJ databases">
        <title>Characterization and recognition of Brachyspira hampsonii sp. nov., a novel intestinal spirochete that is pathogenic to pigs.</title>
        <authorList>
            <person name="Mirajkar N."/>
            <person name="La T."/>
            <person name="Phillips N."/>
            <person name="Hampson D."/>
            <person name="Gebhart C."/>
        </authorList>
    </citation>
    <scope>NUCLEOTIDE SEQUENCE [LARGE SCALE GENOMIC DNA]</scope>
    <source>
        <strain evidence="7 8">P280/1</strain>
    </source>
</reference>
<dbReference type="EMBL" id="MDCO01000006">
    <property type="protein sequence ID" value="OEJ15298.1"/>
    <property type="molecule type" value="Genomic_DNA"/>
</dbReference>
<dbReference type="Pfam" id="PF01734">
    <property type="entry name" value="Patatin"/>
    <property type="match status" value="1"/>
</dbReference>
<dbReference type="GO" id="GO:0016042">
    <property type="term" value="P:lipid catabolic process"/>
    <property type="evidence" value="ECO:0007669"/>
    <property type="project" value="UniProtKB-UniRule"/>
</dbReference>